<evidence type="ECO:0000313" key="14">
    <source>
        <dbReference type="Proteomes" id="UP000828390"/>
    </source>
</evidence>
<dbReference type="PANTHER" id="PTHR31576:SF2">
    <property type="entry name" value="TATA BOX-BINDING PROTEIN-ASSOCIATED FACTOR RNA POLYMERASE I SUBUNIT B"/>
    <property type="match status" value="1"/>
</dbReference>
<dbReference type="GO" id="GO:0070860">
    <property type="term" value="C:RNA polymerase I core factor complex"/>
    <property type="evidence" value="ECO:0007669"/>
    <property type="project" value="InterPro"/>
</dbReference>
<comment type="similarity">
    <text evidence="2">Belongs to the RRN7/TAF1B family.</text>
</comment>
<dbReference type="InterPro" id="IPR048540">
    <property type="entry name" value="Rrn7_cyclin_N"/>
</dbReference>
<proteinExistence type="inferred from homology"/>
<feature type="compositionally biased region" description="Polar residues" evidence="10">
    <location>
        <begin position="541"/>
        <end position="550"/>
    </location>
</feature>
<feature type="compositionally biased region" description="Acidic residues" evidence="10">
    <location>
        <begin position="168"/>
        <end position="178"/>
    </location>
</feature>
<evidence type="ECO:0000259" key="11">
    <source>
        <dbReference type="Pfam" id="PF20644"/>
    </source>
</evidence>
<dbReference type="PANTHER" id="PTHR31576">
    <property type="entry name" value="TATA BOX-BINDING PROTEIN-ASSOCIATED FACTOR RNA POLYMERASE I SUBUNIT B"/>
    <property type="match status" value="1"/>
</dbReference>
<evidence type="ECO:0000256" key="5">
    <source>
        <dbReference type="ARBA" id="ARBA00022833"/>
    </source>
</evidence>
<keyword evidence="8" id="KW-0804">Transcription</keyword>
<dbReference type="GO" id="GO:0005668">
    <property type="term" value="C:RNA polymerase transcription factor SL1 complex"/>
    <property type="evidence" value="ECO:0007669"/>
    <property type="project" value="TreeGrafter"/>
</dbReference>
<sequence>MSHDEDGHYFCTMCNTQSQEMRVVAADDENITASTKKIYTKKSRGEEVKEKQRNHDMGRPWSMYEAYTIILQHQVEAFIKLGAQQRLKDVVFKIWANYLHKLDLAFTDHSTPCEPLQRYDRQREKFKGTTDKPRVKNVLGRRRRKRTMGAAKKDADKQSERDIMNEALEGEEFDEDENPLEKTAATSDEDWSTGEDSDTDRYWQTGRPVLAHKSVYKIKMITTISVCYLGLMYTNPLVTVADVIRWIRSEAVPYTKAVFLIPEEMHFCNADWRLFGMGEVPFQGTFRVEVGRIAFFLGLDDFPEFPFKLLVHKYVMQLDLPAEVHGYAMNVYVMFQQSFEFRPSFKFKYLPVWEGLAMATVIVILKLIFNLNDHSERVMSEATRELKDLCSTGEPLFNWDDWVRHLKERLQTEENEKSEAAMLKSNIDAIKYTCKTPRYKEYNALFRKFLQGPLVEMSERWKQRKSNDGYLDDRFSDILENWGVDGNDETRQNEHLIKKIEQAGKLFRNSTVEHIVHPSMFSLHGTMDSRSNEPQEDENADNQNGSHGNAKAYSTFTNISDRKHFKATMGKIDDARHESVQFEGSAYSESVCYTWLVSTCATMIGLEKDELQDEIAKLEAIVLGDPGGDPRLTQFLINLKKSDKTLFQKWNIKKGK</sequence>
<reference evidence="13" key="1">
    <citation type="journal article" date="2019" name="bioRxiv">
        <title>The Genome of the Zebra Mussel, Dreissena polymorpha: A Resource for Invasive Species Research.</title>
        <authorList>
            <person name="McCartney M.A."/>
            <person name="Auch B."/>
            <person name="Kono T."/>
            <person name="Mallez S."/>
            <person name="Zhang Y."/>
            <person name="Obille A."/>
            <person name="Becker A."/>
            <person name="Abrahante J.E."/>
            <person name="Garbe J."/>
            <person name="Badalamenti J.P."/>
            <person name="Herman A."/>
            <person name="Mangelson H."/>
            <person name="Liachko I."/>
            <person name="Sullivan S."/>
            <person name="Sone E.D."/>
            <person name="Koren S."/>
            <person name="Silverstein K.A.T."/>
            <person name="Beckman K.B."/>
            <person name="Gohl D.M."/>
        </authorList>
    </citation>
    <scope>NUCLEOTIDE SEQUENCE</scope>
    <source>
        <strain evidence="13">Duluth1</strain>
        <tissue evidence="13">Whole animal</tissue>
    </source>
</reference>
<evidence type="ECO:0000256" key="8">
    <source>
        <dbReference type="ARBA" id="ARBA00023163"/>
    </source>
</evidence>
<accession>A0A9D4IUU9</accession>
<evidence type="ECO:0000256" key="1">
    <source>
        <dbReference type="ARBA" id="ARBA00004604"/>
    </source>
</evidence>
<gene>
    <name evidence="13" type="ORF">DPMN_165706</name>
</gene>
<evidence type="ECO:0008006" key="15">
    <source>
        <dbReference type="Google" id="ProtNLM"/>
    </source>
</evidence>
<feature type="compositionally biased region" description="Acidic residues" evidence="10">
    <location>
        <begin position="187"/>
        <end position="198"/>
    </location>
</feature>
<evidence type="ECO:0000256" key="7">
    <source>
        <dbReference type="ARBA" id="ARBA00023125"/>
    </source>
</evidence>
<dbReference type="AlphaFoldDB" id="A0A9D4IUU9"/>
<evidence type="ECO:0000256" key="10">
    <source>
        <dbReference type="SAM" id="MobiDB-lite"/>
    </source>
</evidence>
<comment type="caution">
    <text evidence="13">The sequence shown here is derived from an EMBL/GenBank/DDBJ whole genome shotgun (WGS) entry which is preliminary data.</text>
</comment>
<name>A0A9D4IUU9_DREPO</name>
<dbReference type="InterPro" id="IPR048538">
    <property type="entry name" value="Rrn7_cyclin_C"/>
</dbReference>
<feature type="domain" description="Rrn7/TAF1B N-terminal cyclin" evidence="11">
    <location>
        <begin position="178"/>
        <end position="262"/>
    </location>
</feature>
<protein>
    <recommendedName>
        <fullName evidence="15">TATA box-binding protein-associated factor RNA polymerase I subunit B</fullName>
    </recommendedName>
</protein>
<keyword evidence="9" id="KW-0539">Nucleus</keyword>
<evidence type="ECO:0000256" key="4">
    <source>
        <dbReference type="ARBA" id="ARBA00022771"/>
    </source>
</evidence>
<keyword evidence="5" id="KW-0862">Zinc</keyword>
<keyword evidence="7" id="KW-0238">DNA-binding</keyword>
<feature type="domain" description="Rrn7/TAF1B C-terminal cyclin" evidence="12">
    <location>
        <begin position="280"/>
        <end position="428"/>
    </location>
</feature>
<evidence type="ECO:0000313" key="13">
    <source>
        <dbReference type="EMBL" id="KAH3787580.1"/>
    </source>
</evidence>
<dbReference type="GO" id="GO:0008270">
    <property type="term" value="F:zinc ion binding"/>
    <property type="evidence" value="ECO:0007669"/>
    <property type="project" value="UniProtKB-KW"/>
</dbReference>
<organism evidence="13 14">
    <name type="scientific">Dreissena polymorpha</name>
    <name type="common">Zebra mussel</name>
    <name type="synonym">Mytilus polymorpha</name>
    <dbReference type="NCBI Taxonomy" id="45954"/>
    <lineage>
        <taxon>Eukaryota</taxon>
        <taxon>Metazoa</taxon>
        <taxon>Spiralia</taxon>
        <taxon>Lophotrochozoa</taxon>
        <taxon>Mollusca</taxon>
        <taxon>Bivalvia</taxon>
        <taxon>Autobranchia</taxon>
        <taxon>Heteroconchia</taxon>
        <taxon>Euheterodonta</taxon>
        <taxon>Imparidentia</taxon>
        <taxon>Neoheterodontei</taxon>
        <taxon>Myida</taxon>
        <taxon>Dreissenoidea</taxon>
        <taxon>Dreissenidae</taxon>
        <taxon>Dreissena</taxon>
    </lineage>
</organism>
<dbReference type="Pfam" id="PF20645">
    <property type="entry name" value="Rrn7_cyclin_C"/>
    <property type="match status" value="1"/>
</dbReference>
<evidence type="ECO:0000256" key="3">
    <source>
        <dbReference type="ARBA" id="ARBA00022723"/>
    </source>
</evidence>
<feature type="region of interest" description="Disordered" evidence="10">
    <location>
        <begin position="523"/>
        <end position="550"/>
    </location>
</feature>
<keyword evidence="3" id="KW-0479">Metal-binding</keyword>
<evidence type="ECO:0000256" key="9">
    <source>
        <dbReference type="ARBA" id="ARBA00023242"/>
    </source>
</evidence>
<dbReference type="EMBL" id="JAIWYP010000008">
    <property type="protein sequence ID" value="KAH3787580.1"/>
    <property type="molecule type" value="Genomic_DNA"/>
</dbReference>
<reference evidence="13" key="2">
    <citation type="submission" date="2020-11" db="EMBL/GenBank/DDBJ databases">
        <authorList>
            <person name="McCartney M.A."/>
            <person name="Auch B."/>
            <person name="Kono T."/>
            <person name="Mallez S."/>
            <person name="Becker A."/>
            <person name="Gohl D.M."/>
            <person name="Silverstein K.A.T."/>
            <person name="Koren S."/>
            <person name="Bechman K.B."/>
            <person name="Herman A."/>
            <person name="Abrahante J.E."/>
            <person name="Garbe J."/>
        </authorList>
    </citation>
    <scope>NUCLEOTIDE SEQUENCE</scope>
    <source>
        <strain evidence="13">Duluth1</strain>
        <tissue evidence="13">Whole animal</tissue>
    </source>
</reference>
<evidence type="ECO:0000256" key="2">
    <source>
        <dbReference type="ARBA" id="ARBA00006899"/>
    </source>
</evidence>
<dbReference type="Proteomes" id="UP000828390">
    <property type="component" value="Unassembled WGS sequence"/>
</dbReference>
<keyword evidence="4" id="KW-0863">Zinc-finger</keyword>
<keyword evidence="6" id="KW-0805">Transcription regulation</keyword>
<dbReference type="Pfam" id="PF20644">
    <property type="entry name" value="Rrn7_cyclin_N"/>
    <property type="match status" value="1"/>
</dbReference>
<keyword evidence="14" id="KW-1185">Reference proteome</keyword>
<dbReference type="GO" id="GO:0001164">
    <property type="term" value="F:RNA polymerase I core promoter sequence-specific DNA binding"/>
    <property type="evidence" value="ECO:0007669"/>
    <property type="project" value="InterPro"/>
</dbReference>
<comment type="subcellular location">
    <subcellularLocation>
        <location evidence="1">Nucleus</location>
        <location evidence="1">Nucleolus</location>
    </subcellularLocation>
</comment>
<evidence type="ECO:0000256" key="6">
    <source>
        <dbReference type="ARBA" id="ARBA00023015"/>
    </source>
</evidence>
<feature type="compositionally biased region" description="Basic and acidic residues" evidence="10">
    <location>
        <begin position="151"/>
        <end position="164"/>
    </location>
</feature>
<dbReference type="GO" id="GO:0042790">
    <property type="term" value="P:nucleolar large rRNA transcription by RNA polymerase I"/>
    <property type="evidence" value="ECO:0007669"/>
    <property type="project" value="TreeGrafter"/>
</dbReference>
<dbReference type="InterPro" id="IPR033599">
    <property type="entry name" value="TAF1B/Rrn7"/>
</dbReference>
<feature type="region of interest" description="Disordered" evidence="10">
    <location>
        <begin position="140"/>
        <end position="199"/>
    </location>
</feature>
<evidence type="ECO:0000259" key="12">
    <source>
        <dbReference type="Pfam" id="PF20645"/>
    </source>
</evidence>